<comment type="caution">
    <text evidence="1">The sequence shown here is derived from an EMBL/GenBank/DDBJ whole genome shotgun (WGS) entry which is preliminary data.</text>
</comment>
<sequence>MAVAVSSQQASTSLLQWKKRIDAQRKCSSSKSEATHLLMVNLRTQARLKYDSKKTNGSRKKIHFLSDRYRLLLFAITKQLASVSGRSWCSKQLQSSSNWMKRRSSAHFVHIWWLDLDVLQGQLRQHIYTYHMQNRAELLVLQQSVARQVN</sequence>
<keyword evidence="2" id="KW-1185">Reference proteome</keyword>
<evidence type="ECO:0000313" key="2">
    <source>
        <dbReference type="Proteomes" id="UP001165083"/>
    </source>
</evidence>
<reference evidence="1" key="1">
    <citation type="submission" date="2023-04" db="EMBL/GenBank/DDBJ databases">
        <title>Phytophthora lilii NBRC 32176.</title>
        <authorList>
            <person name="Ichikawa N."/>
            <person name="Sato H."/>
            <person name="Tonouchi N."/>
        </authorList>
    </citation>
    <scope>NUCLEOTIDE SEQUENCE</scope>
    <source>
        <strain evidence="1">NBRC 32176</strain>
    </source>
</reference>
<protein>
    <submittedName>
        <fullName evidence="1">Unnamed protein product</fullName>
    </submittedName>
</protein>
<organism evidence="1 2">
    <name type="scientific">Phytophthora lilii</name>
    <dbReference type="NCBI Taxonomy" id="2077276"/>
    <lineage>
        <taxon>Eukaryota</taxon>
        <taxon>Sar</taxon>
        <taxon>Stramenopiles</taxon>
        <taxon>Oomycota</taxon>
        <taxon>Peronosporomycetes</taxon>
        <taxon>Peronosporales</taxon>
        <taxon>Peronosporaceae</taxon>
        <taxon>Phytophthora</taxon>
    </lineage>
</organism>
<proteinExistence type="predicted"/>
<dbReference type="AlphaFoldDB" id="A0A9W7CIG1"/>
<accession>A0A9W7CIG1</accession>
<dbReference type="EMBL" id="BSXW01001109">
    <property type="protein sequence ID" value="GMF33735.1"/>
    <property type="molecule type" value="Genomic_DNA"/>
</dbReference>
<name>A0A9W7CIG1_9STRA</name>
<evidence type="ECO:0000313" key="1">
    <source>
        <dbReference type="EMBL" id="GMF33735.1"/>
    </source>
</evidence>
<dbReference type="Proteomes" id="UP001165083">
    <property type="component" value="Unassembled WGS sequence"/>
</dbReference>
<gene>
    <name evidence="1" type="ORF">Plil01_001438400</name>
</gene>